<comment type="cofactor">
    <cofactor evidence="1 14">
        <name>heme</name>
        <dbReference type="ChEBI" id="CHEBI:30413"/>
    </cofactor>
</comment>
<dbReference type="InterPro" id="IPR036396">
    <property type="entry name" value="Cyt_P450_sf"/>
</dbReference>
<dbReference type="GO" id="GO:0004497">
    <property type="term" value="F:monooxygenase activity"/>
    <property type="evidence" value="ECO:0007669"/>
    <property type="project" value="UniProtKB-KW"/>
</dbReference>
<dbReference type="InterPro" id="IPR001128">
    <property type="entry name" value="Cyt_P450"/>
</dbReference>
<evidence type="ECO:0000256" key="1">
    <source>
        <dbReference type="ARBA" id="ARBA00001971"/>
    </source>
</evidence>
<dbReference type="PROSITE" id="PS00086">
    <property type="entry name" value="CYTOCHROME_P450"/>
    <property type="match status" value="1"/>
</dbReference>
<keyword evidence="11 14" id="KW-0408">Iron</keyword>
<comment type="similarity">
    <text evidence="5 15">Belongs to the cytochrome P450 family.</text>
</comment>
<dbReference type="InterPro" id="IPR017972">
    <property type="entry name" value="Cyt_P450_CS"/>
</dbReference>
<comment type="subcellular location">
    <subcellularLocation>
        <location evidence="4">Endoplasmic reticulum membrane</location>
        <topology evidence="4">Peripheral membrane protein</topology>
    </subcellularLocation>
    <subcellularLocation>
        <location evidence="3">Microsome membrane</location>
        <topology evidence="3">Peripheral membrane protein</topology>
    </subcellularLocation>
</comment>
<evidence type="ECO:0000256" key="9">
    <source>
        <dbReference type="ARBA" id="ARBA00022848"/>
    </source>
</evidence>
<keyword evidence="10 15" id="KW-0560">Oxidoreductase</keyword>
<feature type="binding site" description="axial binding residue" evidence="14">
    <location>
        <position position="484"/>
    </location>
    <ligand>
        <name>heme</name>
        <dbReference type="ChEBI" id="CHEBI:30413"/>
    </ligand>
    <ligandPart>
        <name>Fe</name>
        <dbReference type="ChEBI" id="CHEBI:18248"/>
    </ligandPart>
</feature>
<evidence type="ECO:0000256" key="15">
    <source>
        <dbReference type="RuleBase" id="RU000461"/>
    </source>
</evidence>
<sequence>MLLQLLILLTSGLLLAIVGLVISKAILDRMAIIRFKKLSRGLPIGPDYNLLGNHIRTMIVSENNSKTLQQWHQELGNTLGILKGSNFVASTIDLDVIKVFVQDEPDNHLDRMPVGLPLEEFEHSIMLAPKNEWRQLRRAIAPALASNKFKAPNVVQEIEESVSRLITYIERRLDSTPTTIDTAISRRSSSSDQSPNQFVADDFVHKYSLDLVFRCLYKQSDLIDFDSPHDLWTTTLDESLNQAHYNPFVKLSMVFPAFRRFVDWLHWNFTEHGVYRKKMIGFIKSQTKLGLEARKQLAELSEEAQRRGVKFDSNDFVLKDGTRFRRNMIDYIIDQFLDGKISKTQYFNNSCFLLGAADKTATDCLVHTIYLLSVNQAIQDKLRNSIEAHGLDSEYLDWVLKESLRVLPPAPIGCSRTITRDIEIEGGRHVIPAGTCVITNAYVIHRLKKYWGEDADEFKPERWSDTSHHHPFQYIPFGAGPRGCPGKQFAMFTMKMFLTSLLKRYKLEGKPRDDVYQFHTPMFIFVIPNSPTKVIITRL</sequence>
<evidence type="ECO:0000256" key="7">
    <source>
        <dbReference type="ARBA" id="ARBA00022723"/>
    </source>
</evidence>
<dbReference type="GO" id="GO:0005789">
    <property type="term" value="C:endoplasmic reticulum membrane"/>
    <property type="evidence" value="ECO:0007669"/>
    <property type="project" value="UniProtKB-SubCell"/>
</dbReference>
<keyword evidence="7 14" id="KW-0479">Metal-binding</keyword>
<organism evidence="16">
    <name type="scientific">Aceria tosichella</name>
    <name type="common">wheat curl mite</name>
    <dbReference type="NCBI Taxonomy" id="561515"/>
    <lineage>
        <taxon>Eukaryota</taxon>
        <taxon>Metazoa</taxon>
        <taxon>Ecdysozoa</taxon>
        <taxon>Arthropoda</taxon>
        <taxon>Chelicerata</taxon>
        <taxon>Arachnida</taxon>
        <taxon>Acari</taxon>
        <taxon>Acariformes</taxon>
        <taxon>Trombidiformes</taxon>
        <taxon>Prostigmata</taxon>
        <taxon>Eupodina</taxon>
        <taxon>Eriophyoidea</taxon>
        <taxon>Eriophyidae</taxon>
        <taxon>Eriophyinae</taxon>
        <taxon>Aceriini</taxon>
        <taxon>Aceria</taxon>
    </lineage>
</organism>
<name>A0A6G1S5F9_9ACAR</name>
<evidence type="ECO:0000256" key="10">
    <source>
        <dbReference type="ARBA" id="ARBA00023002"/>
    </source>
</evidence>
<evidence type="ECO:0000256" key="8">
    <source>
        <dbReference type="ARBA" id="ARBA00022824"/>
    </source>
</evidence>
<evidence type="ECO:0000256" key="2">
    <source>
        <dbReference type="ARBA" id="ARBA00003690"/>
    </source>
</evidence>
<dbReference type="Gene3D" id="1.10.630.10">
    <property type="entry name" value="Cytochrome P450"/>
    <property type="match status" value="1"/>
</dbReference>
<dbReference type="EMBL" id="GGYP01000975">
    <property type="protein sequence ID" value="MDE45746.1"/>
    <property type="molecule type" value="Transcribed_RNA"/>
</dbReference>
<gene>
    <name evidence="16" type="primary">cyp-13A8</name>
    <name evidence="16" type="ORF">g.11195</name>
</gene>
<evidence type="ECO:0000256" key="12">
    <source>
        <dbReference type="ARBA" id="ARBA00023033"/>
    </source>
</evidence>
<keyword evidence="9" id="KW-0492">Microsome</keyword>
<evidence type="ECO:0000256" key="3">
    <source>
        <dbReference type="ARBA" id="ARBA00004174"/>
    </source>
</evidence>
<comment type="function">
    <text evidence="2">May be involved in the metabolism of insect hormones and in the breakdown of synthetic insecticides.</text>
</comment>
<proteinExistence type="inferred from homology"/>
<accession>A0A6G1S5F9</accession>
<evidence type="ECO:0000256" key="14">
    <source>
        <dbReference type="PIRSR" id="PIRSR602403-1"/>
    </source>
</evidence>
<keyword evidence="12 15" id="KW-0503">Monooxygenase</keyword>
<keyword evidence="8" id="KW-0256">Endoplasmic reticulum</keyword>
<dbReference type="InterPro" id="IPR002403">
    <property type="entry name" value="Cyt_P450_E_grp-IV"/>
</dbReference>
<evidence type="ECO:0000256" key="11">
    <source>
        <dbReference type="ARBA" id="ARBA00023004"/>
    </source>
</evidence>
<protein>
    <submittedName>
        <fullName evidence="16">Putative cytochrome P450 CYP13A8</fullName>
    </submittedName>
</protein>
<dbReference type="PRINTS" id="PR00385">
    <property type="entry name" value="P450"/>
</dbReference>
<dbReference type="GO" id="GO:0005506">
    <property type="term" value="F:iron ion binding"/>
    <property type="evidence" value="ECO:0007669"/>
    <property type="project" value="InterPro"/>
</dbReference>
<evidence type="ECO:0000256" key="5">
    <source>
        <dbReference type="ARBA" id="ARBA00010617"/>
    </source>
</evidence>
<keyword evidence="6 14" id="KW-0349">Heme</keyword>
<dbReference type="PRINTS" id="PR00465">
    <property type="entry name" value="EP450IV"/>
</dbReference>
<reference evidence="16" key="1">
    <citation type="submission" date="2018-10" db="EMBL/GenBank/DDBJ databases">
        <title>Transcriptome assembly of Aceria tosichella (Wheat curl mite) Type 2.</title>
        <authorList>
            <person name="Scully E.D."/>
            <person name="Geib S.M."/>
            <person name="Palmer N.A."/>
            <person name="Gupta A.K."/>
            <person name="Sarath G."/>
            <person name="Tatineni S."/>
        </authorList>
    </citation>
    <scope>NUCLEOTIDE SEQUENCE</scope>
    <source>
        <strain evidence="16">LincolnNE</strain>
    </source>
</reference>
<dbReference type="AlphaFoldDB" id="A0A6G1S5F9"/>
<keyword evidence="13" id="KW-0472">Membrane</keyword>
<evidence type="ECO:0000256" key="13">
    <source>
        <dbReference type="ARBA" id="ARBA00023136"/>
    </source>
</evidence>
<dbReference type="Pfam" id="PF00067">
    <property type="entry name" value="p450"/>
    <property type="match status" value="1"/>
</dbReference>
<dbReference type="GO" id="GO:0020037">
    <property type="term" value="F:heme binding"/>
    <property type="evidence" value="ECO:0007669"/>
    <property type="project" value="InterPro"/>
</dbReference>
<evidence type="ECO:0000313" key="16">
    <source>
        <dbReference type="EMBL" id="MDE45746.1"/>
    </source>
</evidence>
<evidence type="ECO:0000256" key="4">
    <source>
        <dbReference type="ARBA" id="ARBA00004406"/>
    </source>
</evidence>
<dbReference type="PANTHER" id="PTHR24292:SF102">
    <property type="entry name" value="CYTOCHROME P450 FAMILY-RELATED"/>
    <property type="match status" value="1"/>
</dbReference>
<dbReference type="SUPFAM" id="SSF48264">
    <property type="entry name" value="Cytochrome P450"/>
    <property type="match status" value="1"/>
</dbReference>
<dbReference type="PANTHER" id="PTHR24292">
    <property type="entry name" value="CYTOCHROME P450"/>
    <property type="match status" value="1"/>
</dbReference>
<evidence type="ECO:0000256" key="6">
    <source>
        <dbReference type="ARBA" id="ARBA00022617"/>
    </source>
</evidence>
<dbReference type="InterPro" id="IPR050476">
    <property type="entry name" value="Insect_CytP450_Detox"/>
</dbReference>
<dbReference type="GO" id="GO:0016705">
    <property type="term" value="F:oxidoreductase activity, acting on paired donors, with incorporation or reduction of molecular oxygen"/>
    <property type="evidence" value="ECO:0007669"/>
    <property type="project" value="InterPro"/>
</dbReference>